<dbReference type="AlphaFoldDB" id="A0A2T2P917"/>
<dbReference type="Proteomes" id="UP000240883">
    <property type="component" value="Unassembled WGS sequence"/>
</dbReference>
<dbReference type="InterPro" id="IPR032675">
    <property type="entry name" value="LRR_dom_sf"/>
</dbReference>
<gene>
    <name evidence="1" type="ORF">BS50DRAFT_615105</name>
</gene>
<evidence type="ECO:0000313" key="2">
    <source>
        <dbReference type="Proteomes" id="UP000240883"/>
    </source>
</evidence>
<name>A0A2T2P917_CORCC</name>
<organism evidence="1 2">
    <name type="scientific">Corynespora cassiicola Philippines</name>
    <dbReference type="NCBI Taxonomy" id="1448308"/>
    <lineage>
        <taxon>Eukaryota</taxon>
        <taxon>Fungi</taxon>
        <taxon>Dikarya</taxon>
        <taxon>Ascomycota</taxon>
        <taxon>Pezizomycotina</taxon>
        <taxon>Dothideomycetes</taxon>
        <taxon>Pleosporomycetidae</taxon>
        <taxon>Pleosporales</taxon>
        <taxon>Corynesporascaceae</taxon>
        <taxon>Corynespora</taxon>
    </lineage>
</organism>
<dbReference type="STRING" id="1448308.A0A2T2P917"/>
<protein>
    <recommendedName>
        <fullName evidence="3">F-box domain-containing protein</fullName>
    </recommendedName>
</protein>
<evidence type="ECO:0000313" key="1">
    <source>
        <dbReference type="EMBL" id="PSN74151.1"/>
    </source>
</evidence>
<dbReference type="Gene3D" id="3.80.10.10">
    <property type="entry name" value="Ribonuclease Inhibitor"/>
    <property type="match status" value="1"/>
</dbReference>
<dbReference type="EMBL" id="KZ678128">
    <property type="protein sequence ID" value="PSN74151.1"/>
    <property type="molecule type" value="Genomic_DNA"/>
</dbReference>
<keyword evidence="2" id="KW-1185">Reference proteome</keyword>
<dbReference type="SUPFAM" id="SSF52047">
    <property type="entry name" value="RNI-like"/>
    <property type="match status" value="1"/>
</dbReference>
<evidence type="ECO:0008006" key="3">
    <source>
        <dbReference type="Google" id="ProtNLM"/>
    </source>
</evidence>
<accession>A0A2T2P917</accession>
<sequence>MLELHGNPKTASNGPGLLSLPTDILRIIVEEVYSQDPKSFKKFGLVAKTCRRETEYRLFRTVQLYDTSETAAKQTHQLLDRFCHDEDFLCSHIRDLKIGPLLSKQEFTDVTRVLQKTLQHFTNIQSLTWHNEFHIPEELLNEFHAKFPLARINVNQSDRIDSPIDQALLSSPQLHSLEIKLLYTKNGPVTTSGELPILKQCLIKGQSLKMLDCTANTIRAQRKSFREQVKDERLPLSFDWKAEDCFPALEELRIAARDFDLSAEQCDIWAKCMDWGKIRRLDIVTRDLSHILKSLSGKVPHLESLALGVVKHGHFGHQGLGLPQLSVVESFFSSAESLKELRFHTAGHDSYVEAWEHILSQCGSRLERLDLKSHSYMSMISAREQCVALLGQAPTLVYFKAIIGDHEFECKWKDDALDLPPTQKFGYRKEISKRPFFVREDGLDLRGM</sequence>
<reference evidence="1 2" key="1">
    <citation type="journal article" date="2018" name="Front. Microbiol.">
        <title>Genome-Wide Analysis of Corynespora cassiicola Leaf Fall Disease Putative Effectors.</title>
        <authorList>
            <person name="Lopez D."/>
            <person name="Ribeiro S."/>
            <person name="Label P."/>
            <person name="Fumanal B."/>
            <person name="Venisse J.S."/>
            <person name="Kohler A."/>
            <person name="de Oliveira R.R."/>
            <person name="Labutti K."/>
            <person name="Lipzen A."/>
            <person name="Lail K."/>
            <person name="Bauer D."/>
            <person name="Ohm R.A."/>
            <person name="Barry K.W."/>
            <person name="Spatafora J."/>
            <person name="Grigoriev I.V."/>
            <person name="Martin F.M."/>
            <person name="Pujade-Renaud V."/>
        </authorList>
    </citation>
    <scope>NUCLEOTIDE SEQUENCE [LARGE SCALE GENOMIC DNA]</scope>
    <source>
        <strain evidence="1 2">Philippines</strain>
    </source>
</reference>
<proteinExistence type="predicted"/>
<dbReference type="OrthoDB" id="3556572at2759"/>